<feature type="transmembrane region" description="Helical" evidence="1">
    <location>
        <begin position="20"/>
        <end position="38"/>
    </location>
</feature>
<feature type="non-terminal residue" evidence="2">
    <location>
        <position position="42"/>
    </location>
</feature>
<keyword evidence="1" id="KW-0812">Transmembrane</keyword>
<proteinExistence type="predicted"/>
<organism evidence="2 3">
    <name type="scientific">Rotaria socialis</name>
    <dbReference type="NCBI Taxonomy" id="392032"/>
    <lineage>
        <taxon>Eukaryota</taxon>
        <taxon>Metazoa</taxon>
        <taxon>Spiralia</taxon>
        <taxon>Gnathifera</taxon>
        <taxon>Rotifera</taxon>
        <taxon>Eurotatoria</taxon>
        <taxon>Bdelloidea</taxon>
        <taxon>Philodinida</taxon>
        <taxon>Philodinidae</taxon>
        <taxon>Rotaria</taxon>
    </lineage>
</organism>
<dbReference type="Proteomes" id="UP000663873">
    <property type="component" value="Unassembled WGS sequence"/>
</dbReference>
<dbReference type="AlphaFoldDB" id="A0A821QAK0"/>
<accession>A0A821QAK0</accession>
<protein>
    <submittedName>
        <fullName evidence="2">Uncharacterized protein</fullName>
    </submittedName>
</protein>
<comment type="caution">
    <text evidence="2">The sequence shown here is derived from an EMBL/GenBank/DDBJ whole genome shotgun (WGS) entry which is preliminary data.</text>
</comment>
<reference evidence="2" key="1">
    <citation type="submission" date="2021-02" db="EMBL/GenBank/DDBJ databases">
        <authorList>
            <person name="Nowell W R."/>
        </authorList>
    </citation>
    <scope>NUCLEOTIDE SEQUENCE</scope>
</reference>
<name>A0A821QAK0_9BILA</name>
<gene>
    <name evidence="2" type="ORF">UJA718_LOCUS42048</name>
</gene>
<dbReference type="EMBL" id="CAJOBP010052449">
    <property type="protein sequence ID" value="CAF4818372.1"/>
    <property type="molecule type" value="Genomic_DNA"/>
</dbReference>
<evidence type="ECO:0000313" key="3">
    <source>
        <dbReference type="Proteomes" id="UP000663873"/>
    </source>
</evidence>
<keyword evidence="1" id="KW-1133">Transmembrane helix</keyword>
<sequence length="42" mass="4393">MSSIVTIIDNDILVSTLQKGLYTLAACSILGTAAYLGYKAAE</sequence>
<keyword evidence="3" id="KW-1185">Reference proteome</keyword>
<evidence type="ECO:0000313" key="2">
    <source>
        <dbReference type="EMBL" id="CAF4818372.1"/>
    </source>
</evidence>
<keyword evidence="1" id="KW-0472">Membrane</keyword>
<evidence type="ECO:0000256" key="1">
    <source>
        <dbReference type="SAM" id="Phobius"/>
    </source>
</evidence>